<gene>
    <name evidence="1" type="ORF">BFL28_06645</name>
</gene>
<protein>
    <recommendedName>
        <fullName evidence="3">CopG family transcriptional regulator</fullName>
    </recommendedName>
</protein>
<comment type="caution">
    <text evidence="1">The sequence shown here is derived from an EMBL/GenBank/DDBJ whole genome shotgun (WGS) entry which is preliminary data.</text>
</comment>
<dbReference type="AlphaFoldDB" id="A0A1E3LRJ4"/>
<sequence length="98" mass="10923">MPVVSIRMDDELYRRLRLRAYGGNLSLSKFLQPVLEEAATPGGRYPFTANDEILGIAIQIFALLSEVALHQSPDLCNKALDRARVLLAERGLLDEIGR</sequence>
<name>A0A1E3LRJ4_9SPHN</name>
<dbReference type="STRING" id="1888892.BFL28_06645"/>
<dbReference type="EMBL" id="MDDS01000075">
    <property type="protein sequence ID" value="ODP36357.1"/>
    <property type="molecule type" value="Genomic_DNA"/>
</dbReference>
<organism evidence="1 2">
    <name type="scientific">Sphingomonas turrisvirgatae</name>
    <dbReference type="NCBI Taxonomy" id="1888892"/>
    <lineage>
        <taxon>Bacteria</taxon>
        <taxon>Pseudomonadati</taxon>
        <taxon>Pseudomonadota</taxon>
        <taxon>Alphaproteobacteria</taxon>
        <taxon>Sphingomonadales</taxon>
        <taxon>Sphingomonadaceae</taxon>
        <taxon>Sphingomonas</taxon>
    </lineage>
</organism>
<evidence type="ECO:0000313" key="1">
    <source>
        <dbReference type="EMBL" id="ODP36357.1"/>
    </source>
</evidence>
<reference evidence="1 2" key="1">
    <citation type="submission" date="2016-08" db="EMBL/GenBank/DDBJ databases">
        <title>Draft genome of the agarase producing Sphingomonas sp. MCT13.</title>
        <authorList>
            <person name="D'Andrea M.M."/>
            <person name="Rossolini G.M."/>
            <person name="Thaller M.C."/>
        </authorList>
    </citation>
    <scope>NUCLEOTIDE SEQUENCE [LARGE SCALE GENOMIC DNA]</scope>
    <source>
        <strain evidence="1 2">MCT13</strain>
    </source>
</reference>
<keyword evidence="2" id="KW-1185">Reference proteome</keyword>
<dbReference type="Proteomes" id="UP000094487">
    <property type="component" value="Unassembled WGS sequence"/>
</dbReference>
<evidence type="ECO:0008006" key="3">
    <source>
        <dbReference type="Google" id="ProtNLM"/>
    </source>
</evidence>
<evidence type="ECO:0000313" key="2">
    <source>
        <dbReference type="Proteomes" id="UP000094487"/>
    </source>
</evidence>
<proteinExistence type="predicted"/>
<accession>A0A1E3LRJ4</accession>